<dbReference type="SUPFAM" id="SSF53067">
    <property type="entry name" value="Actin-like ATPase domain"/>
    <property type="match status" value="1"/>
</dbReference>
<dbReference type="EMBL" id="JAAAIN010002246">
    <property type="protein sequence ID" value="KAG0295286.1"/>
    <property type="molecule type" value="Genomic_DNA"/>
</dbReference>
<comment type="caution">
    <text evidence="2">The sequence shown here is derived from an EMBL/GenBank/DDBJ whole genome shotgun (WGS) entry which is preliminary data.</text>
</comment>
<dbReference type="AlphaFoldDB" id="A0A9P6QRL8"/>
<dbReference type="CDD" id="cd10170">
    <property type="entry name" value="ASKHA_NBD_HSP70"/>
    <property type="match status" value="1"/>
</dbReference>
<evidence type="ECO:0000313" key="2">
    <source>
        <dbReference type="EMBL" id="KAG0295286.1"/>
    </source>
</evidence>
<dbReference type="PANTHER" id="PTHR14187:SF5">
    <property type="entry name" value="HEAT SHOCK 70 KDA PROTEIN 12A"/>
    <property type="match status" value="1"/>
</dbReference>
<sequence length="410" mass="47165">MDHWLNSGMYLPPPAQQQPQQQNPYHSLEPQQQQMFAQQQQQEPRHGTTIGTERVPTLSTYRKDSRRIAHWGYRAREEMRKSSAEDYVMLHNVKMHLDDRYIVRQLPNGLTVLHVIADYLREINECILAAVKKDIAIDVGYSRFKYSLTVPGHWSARSKDTMREAAIIAGLVQPTDPPQRLMMISEEEAMAIYALRQTAWGEDLEELDQFLLCHAPEGESVTLVVYEISKSVGRVQQLREVIRSFGPSCGSDFLDANMERLIERKLRNYRHIIPASDWEAMMASFETGIRSIFDGLEDQFVHIPSLEEIDDEEVGLADGYLVLTATEMREDVFEPVVVDVVGLMRYMLQRGGRYYKALFMLGEFGSSQYMWGRIKQEFDSQVAFVGRPPRPELAISRGAVYAGLDSYMKR</sequence>
<accession>A0A9P6QRL8</accession>
<protein>
    <submittedName>
        <fullName evidence="2">Uncharacterized protein</fullName>
    </submittedName>
</protein>
<dbReference type="Gene3D" id="3.30.420.40">
    <property type="match status" value="1"/>
</dbReference>
<dbReference type="InterPro" id="IPR043129">
    <property type="entry name" value="ATPase_NBD"/>
</dbReference>
<dbReference type="PANTHER" id="PTHR14187">
    <property type="entry name" value="ALPHA KINASE/ELONGATION FACTOR 2 KINASE"/>
    <property type="match status" value="1"/>
</dbReference>
<feature type="region of interest" description="Disordered" evidence="1">
    <location>
        <begin position="1"/>
        <end position="55"/>
    </location>
</feature>
<name>A0A9P6QRL8_9FUNG</name>
<reference evidence="2" key="1">
    <citation type="journal article" date="2020" name="Fungal Divers.">
        <title>Resolving the Mortierellaceae phylogeny through synthesis of multi-gene phylogenetics and phylogenomics.</title>
        <authorList>
            <person name="Vandepol N."/>
            <person name="Liber J."/>
            <person name="Desiro A."/>
            <person name="Na H."/>
            <person name="Kennedy M."/>
            <person name="Barry K."/>
            <person name="Grigoriev I.V."/>
            <person name="Miller A.N."/>
            <person name="O'Donnell K."/>
            <person name="Stajich J.E."/>
            <person name="Bonito G."/>
        </authorList>
    </citation>
    <scope>NUCLEOTIDE SEQUENCE</scope>
    <source>
        <strain evidence="2">NVP60</strain>
    </source>
</reference>
<keyword evidence="3" id="KW-1185">Reference proteome</keyword>
<dbReference type="OrthoDB" id="2963168at2759"/>
<organism evidence="2 3">
    <name type="scientific">Linnemannia gamsii</name>
    <dbReference type="NCBI Taxonomy" id="64522"/>
    <lineage>
        <taxon>Eukaryota</taxon>
        <taxon>Fungi</taxon>
        <taxon>Fungi incertae sedis</taxon>
        <taxon>Mucoromycota</taxon>
        <taxon>Mortierellomycotina</taxon>
        <taxon>Mortierellomycetes</taxon>
        <taxon>Mortierellales</taxon>
        <taxon>Mortierellaceae</taxon>
        <taxon>Linnemannia</taxon>
    </lineage>
</organism>
<dbReference type="Proteomes" id="UP000823405">
    <property type="component" value="Unassembled WGS sequence"/>
</dbReference>
<proteinExistence type="predicted"/>
<evidence type="ECO:0000256" key="1">
    <source>
        <dbReference type="SAM" id="MobiDB-lite"/>
    </source>
</evidence>
<feature type="compositionally biased region" description="Low complexity" evidence="1">
    <location>
        <begin position="31"/>
        <end position="42"/>
    </location>
</feature>
<evidence type="ECO:0000313" key="3">
    <source>
        <dbReference type="Proteomes" id="UP000823405"/>
    </source>
</evidence>
<gene>
    <name evidence="2" type="ORF">BGZ97_004848</name>
</gene>